<protein>
    <recommendedName>
        <fullName evidence="2">ER-bound oxygenase mpaB/mpaB'/Rubber oxygenase catalytic domain-containing protein</fullName>
    </recommendedName>
</protein>
<proteinExistence type="predicted"/>
<feature type="domain" description="ER-bound oxygenase mpaB/mpaB'/Rubber oxygenase catalytic" evidence="2">
    <location>
        <begin position="140"/>
        <end position="335"/>
    </location>
</feature>
<reference evidence="3" key="2">
    <citation type="journal article" date="2023" name="IMA Fungus">
        <title>Comparative genomic study of the Penicillium genus elucidates a diverse pangenome and 15 lateral gene transfer events.</title>
        <authorList>
            <person name="Petersen C."/>
            <person name="Sorensen T."/>
            <person name="Nielsen M.R."/>
            <person name="Sondergaard T.E."/>
            <person name="Sorensen J.L."/>
            <person name="Fitzpatrick D.A."/>
            <person name="Frisvad J.C."/>
            <person name="Nielsen K.L."/>
        </authorList>
    </citation>
    <scope>NUCLEOTIDE SEQUENCE</scope>
    <source>
        <strain evidence="3">IBT 19713</strain>
    </source>
</reference>
<evidence type="ECO:0000259" key="2">
    <source>
        <dbReference type="Pfam" id="PF09995"/>
    </source>
</evidence>
<dbReference type="EMBL" id="JAPQKS010000005">
    <property type="protein sequence ID" value="KAJ5226186.1"/>
    <property type="molecule type" value="Genomic_DNA"/>
</dbReference>
<feature type="transmembrane region" description="Helical" evidence="1">
    <location>
        <begin position="343"/>
        <end position="368"/>
    </location>
</feature>
<keyword evidence="1" id="KW-0472">Membrane</keyword>
<dbReference type="InterPro" id="IPR037473">
    <property type="entry name" value="Lcp-like"/>
</dbReference>
<keyword evidence="1" id="KW-1133">Transmembrane helix</keyword>
<name>A0A9W9NU14_9EURO</name>
<dbReference type="Pfam" id="PF09995">
    <property type="entry name" value="MPAB_Lcp_cat"/>
    <property type="match status" value="1"/>
</dbReference>
<keyword evidence="4" id="KW-1185">Reference proteome</keyword>
<dbReference type="Proteomes" id="UP001150941">
    <property type="component" value="Unassembled WGS sequence"/>
</dbReference>
<dbReference type="PANTHER" id="PTHR37539:SF1">
    <property type="entry name" value="ER-BOUND OXYGENASE MPAB_MPAB'_RUBBER OXYGENASE CATALYTIC DOMAIN-CONTAINING PROTEIN"/>
    <property type="match status" value="1"/>
</dbReference>
<evidence type="ECO:0000313" key="3">
    <source>
        <dbReference type="EMBL" id="KAJ5226186.1"/>
    </source>
</evidence>
<dbReference type="GeneID" id="83204010"/>
<reference evidence="3" key="1">
    <citation type="submission" date="2022-11" db="EMBL/GenBank/DDBJ databases">
        <authorList>
            <person name="Petersen C."/>
        </authorList>
    </citation>
    <scope>NUCLEOTIDE SEQUENCE</scope>
    <source>
        <strain evidence="3">IBT 19713</strain>
    </source>
</reference>
<dbReference type="OrthoDB" id="6361347at2759"/>
<dbReference type="InterPro" id="IPR018713">
    <property type="entry name" value="MPAB/Lcp_cat_dom"/>
</dbReference>
<dbReference type="PANTHER" id="PTHR37539">
    <property type="entry name" value="SECRETED PROTEIN-RELATED"/>
    <property type="match status" value="1"/>
</dbReference>
<feature type="transmembrane region" description="Helical" evidence="1">
    <location>
        <begin position="420"/>
        <end position="447"/>
    </location>
</feature>
<evidence type="ECO:0000256" key="1">
    <source>
        <dbReference type="SAM" id="Phobius"/>
    </source>
</evidence>
<comment type="caution">
    <text evidence="3">The sequence shown here is derived from an EMBL/GenBank/DDBJ whole genome shotgun (WGS) entry which is preliminary data.</text>
</comment>
<dbReference type="RefSeq" id="XP_058329597.1">
    <property type="nucleotide sequence ID" value="XM_058476707.1"/>
</dbReference>
<gene>
    <name evidence="3" type="ORF">N7468_007411</name>
</gene>
<dbReference type="GO" id="GO:0016491">
    <property type="term" value="F:oxidoreductase activity"/>
    <property type="evidence" value="ECO:0007669"/>
    <property type="project" value="InterPro"/>
</dbReference>
<dbReference type="AlphaFoldDB" id="A0A9W9NU14"/>
<evidence type="ECO:0000313" key="4">
    <source>
        <dbReference type="Proteomes" id="UP001150941"/>
    </source>
</evidence>
<organism evidence="3 4">
    <name type="scientific">Penicillium chermesinum</name>
    <dbReference type="NCBI Taxonomy" id="63820"/>
    <lineage>
        <taxon>Eukaryota</taxon>
        <taxon>Fungi</taxon>
        <taxon>Dikarya</taxon>
        <taxon>Ascomycota</taxon>
        <taxon>Pezizomycotina</taxon>
        <taxon>Eurotiomycetes</taxon>
        <taxon>Eurotiomycetidae</taxon>
        <taxon>Eurotiales</taxon>
        <taxon>Aspergillaceae</taxon>
        <taxon>Penicillium</taxon>
    </lineage>
</organism>
<keyword evidence="1" id="KW-0812">Transmembrane</keyword>
<sequence length="462" mass="52790">MSPLTPSHGNGTECHYWGYSFYWTSEHHSKEELWHMVHTYDALADECVQILNKIPSGDSDKPFRKDFYGLLKEHADEDPKLKELWTQINTFPEWVDWGQIERAQNTFYRYGLPILNALSFESLLGGMGSQRVVETLTRTGGFGVKVVHRRLLETLQHILQVNESIDAMRPGGEGSVSSVRVRLLHSCVRQKILGLADEQPEYYDVAKHGVPVSDLDCIGTISTFCSTVVWMGLPRQGIYLREAEIADYIALWRLVAYYMGTPIEPFENPTRAKAWMESLLVSEFHPTDTGQVLAQNIILGLENTAPAYASKGFMEAMGRLLNGEQLSDELGLPHTGLYYRLLIWGYCFWIWGMAMVIPKIGFLDRFAISQRRKRFRRMIRDEKVGLGGESKFDFKYIPTLRRRTTRLGQRRSIKIERRGVEFLAQLGLFVVFGATATLVLGLVFAMYEFPTSSPRLLNAIRV</sequence>
<accession>A0A9W9NU14</accession>